<proteinExistence type="predicted"/>
<reference evidence="1" key="1">
    <citation type="submission" date="2022-11" db="EMBL/GenBank/DDBJ databases">
        <authorList>
            <person name="Graham C."/>
            <person name="Newman J.D."/>
        </authorList>
    </citation>
    <scope>NUCLEOTIDE SEQUENCE</scope>
    <source>
        <strain evidence="1">DSM 19486</strain>
    </source>
</reference>
<evidence type="ECO:0000313" key="2">
    <source>
        <dbReference type="Proteomes" id="UP001142592"/>
    </source>
</evidence>
<sequence>MRIKTIEKLCCPFDKKDLKLDIFTKDINLNILEGILTCAYCKRKYPIVHGVPIMSPDEYRQMELEQPIIEKWKLEHGLSDMQLVPKN</sequence>
<dbReference type="Gene3D" id="2.20.25.10">
    <property type="match status" value="1"/>
</dbReference>
<organism evidence="1 2">
    <name type="scientific">Pedobacter agri</name>
    <dbReference type="NCBI Taxonomy" id="454586"/>
    <lineage>
        <taxon>Bacteria</taxon>
        <taxon>Pseudomonadati</taxon>
        <taxon>Bacteroidota</taxon>
        <taxon>Sphingobacteriia</taxon>
        <taxon>Sphingobacteriales</taxon>
        <taxon>Sphingobacteriaceae</taxon>
        <taxon>Pedobacter</taxon>
    </lineage>
</organism>
<dbReference type="RefSeq" id="WP_010603307.1">
    <property type="nucleotide sequence ID" value="NZ_JAPJUH010000007.1"/>
</dbReference>
<dbReference type="Pfam" id="PF03966">
    <property type="entry name" value="Trm112p"/>
    <property type="match status" value="1"/>
</dbReference>
<dbReference type="EMBL" id="JAPJUH010000007">
    <property type="protein sequence ID" value="MCX3267228.1"/>
    <property type="molecule type" value="Genomic_DNA"/>
</dbReference>
<evidence type="ECO:0008006" key="3">
    <source>
        <dbReference type="Google" id="ProtNLM"/>
    </source>
</evidence>
<dbReference type="InterPro" id="IPR005651">
    <property type="entry name" value="Trm112-like"/>
</dbReference>
<accession>A0A9X3DN22</accession>
<evidence type="ECO:0000313" key="1">
    <source>
        <dbReference type="EMBL" id="MCX3267228.1"/>
    </source>
</evidence>
<dbReference type="SUPFAM" id="SSF158997">
    <property type="entry name" value="Trm112p-like"/>
    <property type="match status" value="1"/>
</dbReference>
<comment type="caution">
    <text evidence="1">The sequence shown here is derived from an EMBL/GenBank/DDBJ whole genome shotgun (WGS) entry which is preliminary data.</text>
</comment>
<gene>
    <name evidence="1" type="ORF">OQZ29_20875</name>
</gene>
<dbReference type="Proteomes" id="UP001142592">
    <property type="component" value="Unassembled WGS sequence"/>
</dbReference>
<keyword evidence="2" id="KW-1185">Reference proteome</keyword>
<name>A0A9X3DN22_9SPHI</name>
<protein>
    <recommendedName>
        <fullName evidence="3">Trm112 family protein</fullName>
    </recommendedName>
</protein>
<dbReference type="AlphaFoldDB" id="A0A9X3DN22"/>